<keyword evidence="3" id="KW-1185">Reference proteome</keyword>
<dbReference type="AlphaFoldDB" id="A0A542ZPL4"/>
<dbReference type="GO" id="GO:0045454">
    <property type="term" value="P:cell redox homeostasis"/>
    <property type="evidence" value="ECO:0007669"/>
    <property type="project" value="TreeGrafter"/>
</dbReference>
<protein>
    <submittedName>
        <fullName evidence="2">Putative thioredoxin</fullName>
    </submittedName>
</protein>
<dbReference type="Pfam" id="PF00085">
    <property type="entry name" value="Thioredoxin"/>
    <property type="match status" value="1"/>
</dbReference>
<feature type="domain" description="Thioredoxin" evidence="1">
    <location>
        <begin position="64"/>
        <end position="152"/>
    </location>
</feature>
<dbReference type="SUPFAM" id="SSF52833">
    <property type="entry name" value="Thioredoxin-like"/>
    <property type="match status" value="1"/>
</dbReference>
<dbReference type="Gene3D" id="1.25.40.10">
    <property type="entry name" value="Tetratricopeptide repeat domain"/>
    <property type="match status" value="1"/>
</dbReference>
<dbReference type="InterPro" id="IPR011990">
    <property type="entry name" value="TPR-like_helical_dom_sf"/>
</dbReference>
<accession>A0A542ZPL4</accession>
<reference evidence="2 3" key="1">
    <citation type="submission" date="2019-06" db="EMBL/GenBank/DDBJ databases">
        <title>Sequencing the genomes of 1000 actinobacteria strains.</title>
        <authorList>
            <person name="Klenk H.-P."/>
        </authorList>
    </citation>
    <scope>NUCLEOTIDE SEQUENCE [LARGE SCALE GENOMIC DNA]</scope>
    <source>
        <strain evidence="2 3">DSM 8251</strain>
    </source>
</reference>
<organism evidence="2 3">
    <name type="scientific">Propioniferax innocua</name>
    <dbReference type="NCBI Taxonomy" id="1753"/>
    <lineage>
        <taxon>Bacteria</taxon>
        <taxon>Bacillati</taxon>
        <taxon>Actinomycetota</taxon>
        <taxon>Actinomycetes</taxon>
        <taxon>Propionibacteriales</taxon>
        <taxon>Propionibacteriaceae</taxon>
        <taxon>Propioniferax</taxon>
    </lineage>
</organism>
<evidence type="ECO:0000313" key="2">
    <source>
        <dbReference type="EMBL" id="TQL62293.1"/>
    </source>
</evidence>
<dbReference type="EMBL" id="VFOR01000001">
    <property type="protein sequence ID" value="TQL62293.1"/>
    <property type="molecule type" value="Genomic_DNA"/>
</dbReference>
<dbReference type="Pfam" id="PF14561">
    <property type="entry name" value="TPR_20"/>
    <property type="match status" value="1"/>
</dbReference>
<dbReference type="GO" id="GO:0006950">
    <property type="term" value="P:response to stress"/>
    <property type="evidence" value="ECO:0007669"/>
    <property type="project" value="UniProtKB-ARBA"/>
</dbReference>
<name>A0A542ZPL4_9ACTN</name>
<proteinExistence type="predicted"/>
<sequence>MRPMTTPDNTSRADFNRPGAVDLSALKQQAEAQRSAPSGAPGGGAAGGYVADLADVQELQGYLQSSMQHVVIIEFHSDRAEGGAQMSQELKSLANASGGKWLLVRVDCDQHADVAQQLGVQAIPTVVAVIGGQLMPLFQGVQPADAVKQVVDQVLQAAVANGIVGQAQPIASQVASGENEEPAADPRFAEADAALARGDYEAAVAAFDEVLAQTPGDAEASAGRAQASLLARTTAEEQPSEGIDAELAAADRELMSGDAAAAFDRLIAVIRTTSGDERDRVRVRLLELFETRGASDPAVIKARRDLTSALF</sequence>
<dbReference type="InterPro" id="IPR013766">
    <property type="entry name" value="Thioredoxin_domain"/>
</dbReference>
<comment type="caution">
    <text evidence="2">The sequence shown here is derived from an EMBL/GenBank/DDBJ whole genome shotgun (WGS) entry which is preliminary data.</text>
</comment>
<gene>
    <name evidence="2" type="ORF">FB460_0064</name>
</gene>
<dbReference type="Proteomes" id="UP000316196">
    <property type="component" value="Unassembled WGS sequence"/>
</dbReference>
<dbReference type="Gene3D" id="3.40.30.10">
    <property type="entry name" value="Glutaredoxin"/>
    <property type="match status" value="1"/>
</dbReference>
<evidence type="ECO:0000313" key="3">
    <source>
        <dbReference type="Proteomes" id="UP000316196"/>
    </source>
</evidence>
<dbReference type="InterPro" id="IPR036249">
    <property type="entry name" value="Thioredoxin-like_sf"/>
</dbReference>
<dbReference type="SUPFAM" id="SSF48452">
    <property type="entry name" value="TPR-like"/>
    <property type="match status" value="1"/>
</dbReference>
<dbReference type="CDD" id="cd02956">
    <property type="entry name" value="ybbN"/>
    <property type="match status" value="1"/>
</dbReference>
<evidence type="ECO:0000259" key="1">
    <source>
        <dbReference type="Pfam" id="PF00085"/>
    </source>
</evidence>
<dbReference type="PANTHER" id="PTHR43601:SF3">
    <property type="entry name" value="THIOREDOXIN, MITOCHONDRIAL"/>
    <property type="match status" value="1"/>
</dbReference>
<dbReference type="PANTHER" id="PTHR43601">
    <property type="entry name" value="THIOREDOXIN, MITOCHONDRIAL"/>
    <property type="match status" value="1"/>
</dbReference>